<organism evidence="2">
    <name type="scientific">Candidatus Kentrum sp. DK</name>
    <dbReference type="NCBI Taxonomy" id="2126562"/>
    <lineage>
        <taxon>Bacteria</taxon>
        <taxon>Pseudomonadati</taxon>
        <taxon>Pseudomonadota</taxon>
        <taxon>Gammaproteobacteria</taxon>
        <taxon>Candidatus Kentrum</taxon>
    </lineage>
</organism>
<dbReference type="EMBL" id="CAADEX010000004">
    <property type="protein sequence ID" value="VFJ43026.1"/>
    <property type="molecule type" value="Genomic_DNA"/>
</dbReference>
<reference evidence="2" key="1">
    <citation type="submission" date="2019-02" db="EMBL/GenBank/DDBJ databases">
        <authorList>
            <person name="Gruber-Vodicka R. H."/>
            <person name="Seah K. B. B."/>
        </authorList>
    </citation>
    <scope>NUCLEOTIDE SEQUENCE</scope>
    <source>
        <strain evidence="3">BECK_DK161</strain>
        <strain evidence="2">BECK_DK47</strain>
    </source>
</reference>
<name>A0A450RV06_9GAMM</name>
<dbReference type="Pfam" id="PF14065">
    <property type="entry name" value="Pvc16_N"/>
    <property type="match status" value="1"/>
</dbReference>
<evidence type="ECO:0000313" key="2">
    <source>
        <dbReference type="EMBL" id="VFJ43026.1"/>
    </source>
</evidence>
<gene>
    <name evidence="2" type="ORF">BECKDK2373B_GA0170837_100410</name>
    <name evidence="3" type="ORF">BECKDK2373C_GA0170839_104918</name>
</gene>
<evidence type="ECO:0000313" key="3">
    <source>
        <dbReference type="EMBL" id="VFJ55579.1"/>
    </source>
</evidence>
<sequence length="191" mass="21627">MIGQVLTFLKNQLNAHFVATGVTSGEDKVAFIDGAVNPLVFAPEAISALLINLEEERVMRSADPYIRAVSSGVNEKIYPDIRLNLYVLFVSRFAQYEQGLDYLSRIIGYFQNYRLLDHENTTGLDDRIEKLVMELVTLPFSEQDKIWHALRTGYHPSVLYRVRMVVFRDEDGVPVPGVEEISTGIEEKDSG</sequence>
<protein>
    <recommendedName>
        <fullName evidence="1">Pvc16 N-terminal domain-containing protein</fullName>
    </recommendedName>
</protein>
<feature type="domain" description="Pvc16 N-terminal" evidence="1">
    <location>
        <begin position="5"/>
        <end position="173"/>
    </location>
</feature>
<proteinExistence type="predicted"/>
<accession>A0A450RV06</accession>
<dbReference type="InterPro" id="IPR025351">
    <property type="entry name" value="Pvc16_N"/>
</dbReference>
<evidence type="ECO:0000259" key="1">
    <source>
        <dbReference type="Pfam" id="PF14065"/>
    </source>
</evidence>
<dbReference type="AlphaFoldDB" id="A0A450RV06"/>
<dbReference type="EMBL" id="CAADEY010000049">
    <property type="protein sequence ID" value="VFJ55579.1"/>
    <property type="molecule type" value="Genomic_DNA"/>
</dbReference>